<proteinExistence type="predicted"/>
<sequence length="88" mass="10602">MPHILKPEEGHLVETRRDNLIFIRKFFKINIFYKIIRASRVYIVEALGKKPYKIYVSNNAPNFTTNNLIFHLISRNYRKFCRSTEINQ</sequence>
<keyword evidence="2" id="KW-1185">Reference proteome</keyword>
<accession>A0A3M7NZN8</accession>
<evidence type="ECO:0000313" key="1">
    <source>
        <dbReference type="EMBL" id="RMZ92766.1"/>
    </source>
</evidence>
<dbReference type="Proteomes" id="UP000276133">
    <property type="component" value="Unassembled WGS sequence"/>
</dbReference>
<reference evidence="1 2" key="1">
    <citation type="journal article" date="2018" name="Sci. Rep.">
        <title>Genomic signatures of local adaptation to the degree of environmental predictability in rotifers.</title>
        <authorList>
            <person name="Franch-Gras L."/>
            <person name="Hahn C."/>
            <person name="Garcia-Roger E.M."/>
            <person name="Carmona M.J."/>
            <person name="Serra M."/>
            <person name="Gomez A."/>
        </authorList>
    </citation>
    <scope>NUCLEOTIDE SEQUENCE [LARGE SCALE GENOMIC DNA]</scope>
    <source>
        <strain evidence="1">HYR1</strain>
    </source>
</reference>
<evidence type="ECO:0000313" key="2">
    <source>
        <dbReference type="Proteomes" id="UP000276133"/>
    </source>
</evidence>
<organism evidence="1 2">
    <name type="scientific">Brachionus plicatilis</name>
    <name type="common">Marine rotifer</name>
    <name type="synonym">Brachionus muelleri</name>
    <dbReference type="NCBI Taxonomy" id="10195"/>
    <lineage>
        <taxon>Eukaryota</taxon>
        <taxon>Metazoa</taxon>
        <taxon>Spiralia</taxon>
        <taxon>Gnathifera</taxon>
        <taxon>Rotifera</taxon>
        <taxon>Eurotatoria</taxon>
        <taxon>Monogononta</taxon>
        <taxon>Pseudotrocha</taxon>
        <taxon>Ploima</taxon>
        <taxon>Brachionidae</taxon>
        <taxon>Brachionus</taxon>
    </lineage>
</organism>
<comment type="caution">
    <text evidence="1">The sequence shown here is derived from an EMBL/GenBank/DDBJ whole genome shotgun (WGS) entry which is preliminary data.</text>
</comment>
<dbReference type="EMBL" id="REGN01014322">
    <property type="protein sequence ID" value="RMZ92766.1"/>
    <property type="molecule type" value="Genomic_DNA"/>
</dbReference>
<protein>
    <submittedName>
        <fullName evidence="1">Uncharacterized protein</fullName>
    </submittedName>
</protein>
<dbReference type="AlphaFoldDB" id="A0A3M7NZN8"/>
<gene>
    <name evidence="1" type="ORF">BpHYR1_047732</name>
</gene>
<name>A0A3M7NZN8_BRAPC</name>